<organism evidence="6 7">
    <name type="scientific">Flexivirga endophytica</name>
    <dbReference type="NCBI Taxonomy" id="1849103"/>
    <lineage>
        <taxon>Bacteria</taxon>
        <taxon>Bacillati</taxon>
        <taxon>Actinomycetota</taxon>
        <taxon>Actinomycetes</taxon>
        <taxon>Micrococcales</taxon>
        <taxon>Dermacoccaceae</taxon>
        <taxon>Flexivirga</taxon>
    </lineage>
</organism>
<dbReference type="RefSeq" id="WP_188838833.1">
    <property type="nucleotide sequence ID" value="NZ_BMHI01000007.1"/>
</dbReference>
<dbReference type="SUPFAM" id="SSF46894">
    <property type="entry name" value="C-terminal effector domain of the bipartite response regulators"/>
    <property type="match status" value="1"/>
</dbReference>
<evidence type="ECO:0000259" key="4">
    <source>
        <dbReference type="PROSITE" id="PS50043"/>
    </source>
</evidence>
<feature type="modified residue" description="4-aspartylphosphate" evidence="3">
    <location>
        <position position="59"/>
    </location>
</feature>
<dbReference type="GO" id="GO:0003677">
    <property type="term" value="F:DNA binding"/>
    <property type="evidence" value="ECO:0007669"/>
    <property type="project" value="UniProtKB-KW"/>
</dbReference>
<evidence type="ECO:0000256" key="2">
    <source>
        <dbReference type="ARBA" id="ARBA00023125"/>
    </source>
</evidence>
<dbReference type="PRINTS" id="PR00038">
    <property type="entry name" value="HTHLUXR"/>
</dbReference>
<dbReference type="PANTHER" id="PTHR43214">
    <property type="entry name" value="TWO-COMPONENT RESPONSE REGULATOR"/>
    <property type="match status" value="1"/>
</dbReference>
<reference evidence="6" key="2">
    <citation type="submission" date="2020-09" db="EMBL/GenBank/DDBJ databases">
        <authorList>
            <person name="Sun Q."/>
            <person name="Zhou Y."/>
        </authorList>
    </citation>
    <scope>NUCLEOTIDE SEQUENCE</scope>
    <source>
        <strain evidence="6">CGMCC 1.15085</strain>
    </source>
</reference>
<evidence type="ECO:0000259" key="5">
    <source>
        <dbReference type="PROSITE" id="PS50110"/>
    </source>
</evidence>
<keyword evidence="7" id="KW-1185">Reference proteome</keyword>
<sequence>MTGSEPVRVVLADDHPMYRYGVAAVLSAEPRIALVGEAASGRQLLALVEQTRPRVVVTDLQMPDLDGVAVTRELCRTEPDLPVLVLTMHDDDESVFGAMRAGARGYLLKGVDADELVATILTVAAGGTAFGPSVARRIVGFYLESTSRYAQGAFPQLTTREREVLDLLAAGRRNSAIAAALGLSEKTVRNHLSAILAKLQVTDRSAAIVRAREAGLGRDR</sequence>
<keyword evidence="2 6" id="KW-0238">DNA-binding</keyword>
<reference evidence="6" key="1">
    <citation type="journal article" date="2014" name="Int. J. Syst. Evol. Microbiol.">
        <title>Complete genome sequence of Corynebacterium casei LMG S-19264T (=DSM 44701T), isolated from a smear-ripened cheese.</title>
        <authorList>
            <consortium name="US DOE Joint Genome Institute (JGI-PGF)"/>
            <person name="Walter F."/>
            <person name="Albersmeier A."/>
            <person name="Kalinowski J."/>
            <person name="Ruckert C."/>
        </authorList>
    </citation>
    <scope>NUCLEOTIDE SEQUENCE</scope>
    <source>
        <strain evidence="6">CGMCC 1.15085</strain>
    </source>
</reference>
<proteinExistence type="predicted"/>
<evidence type="ECO:0000313" key="6">
    <source>
        <dbReference type="EMBL" id="GGB44808.1"/>
    </source>
</evidence>
<accession>A0A916WZ98</accession>
<feature type="domain" description="Response regulatory" evidence="5">
    <location>
        <begin position="8"/>
        <end position="124"/>
    </location>
</feature>
<gene>
    <name evidence="6" type="ORF">GCM10011492_39860</name>
</gene>
<dbReference type="PROSITE" id="PS50110">
    <property type="entry name" value="RESPONSE_REGULATORY"/>
    <property type="match status" value="1"/>
</dbReference>
<dbReference type="InterPro" id="IPR058245">
    <property type="entry name" value="NreC/VraR/RcsB-like_REC"/>
</dbReference>
<comment type="caution">
    <text evidence="6">The sequence shown here is derived from an EMBL/GenBank/DDBJ whole genome shotgun (WGS) entry which is preliminary data.</text>
</comment>
<dbReference type="CDD" id="cd17535">
    <property type="entry name" value="REC_NarL-like"/>
    <property type="match status" value="1"/>
</dbReference>
<dbReference type="GO" id="GO:0000160">
    <property type="term" value="P:phosphorelay signal transduction system"/>
    <property type="evidence" value="ECO:0007669"/>
    <property type="project" value="InterPro"/>
</dbReference>
<name>A0A916WZ98_9MICO</name>
<evidence type="ECO:0000313" key="7">
    <source>
        <dbReference type="Proteomes" id="UP000636793"/>
    </source>
</evidence>
<protein>
    <submittedName>
        <fullName evidence="6">DNA-binding response regulator</fullName>
    </submittedName>
</protein>
<dbReference type="InterPro" id="IPR016032">
    <property type="entry name" value="Sig_transdc_resp-reg_C-effctor"/>
</dbReference>
<dbReference type="GO" id="GO:0006355">
    <property type="term" value="P:regulation of DNA-templated transcription"/>
    <property type="evidence" value="ECO:0007669"/>
    <property type="project" value="InterPro"/>
</dbReference>
<dbReference type="SUPFAM" id="SSF52172">
    <property type="entry name" value="CheY-like"/>
    <property type="match status" value="1"/>
</dbReference>
<keyword evidence="1 3" id="KW-0597">Phosphoprotein</keyword>
<dbReference type="AlphaFoldDB" id="A0A916WZ98"/>
<dbReference type="PROSITE" id="PS00622">
    <property type="entry name" value="HTH_LUXR_1"/>
    <property type="match status" value="1"/>
</dbReference>
<dbReference type="EMBL" id="BMHI01000007">
    <property type="protein sequence ID" value="GGB44808.1"/>
    <property type="molecule type" value="Genomic_DNA"/>
</dbReference>
<evidence type="ECO:0000256" key="3">
    <source>
        <dbReference type="PROSITE-ProRule" id="PRU00169"/>
    </source>
</evidence>
<dbReference type="InterPro" id="IPR011006">
    <property type="entry name" value="CheY-like_superfamily"/>
</dbReference>
<dbReference type="InterPro" id="IPR039420">
    <property type="entry name" value="WalR-like"/>
</dbReference>
<dbReference type="PROSITE" id="PS50043">
    <property type="entry name" value="HTH_LUXR_2"/>
    <property type="match status" value="1"/>
</dbReference>
<dbReference type="Gene3D" id="3.40.50.2300">
    <property type="match status" value="1"/>
</dbReference>
<dbReference type="SMART" id="SM00448">
    <property type="entry name" value="REC"/>
    <property type="match status" value="1"/>
</dbReference>
<dbReference type="Pfam" id="PF00072">
    <property type="entry name" value="Response_reg"/>
    <property type="match status" value="1"/>
</dbReference>
<dbReference type="Proteomes" id="UP000636793">
    <property type="component" value="Unassembled WGS sequence"/>
</dbReference>
<dbReference type="InterPro" id="IPR000792">
    <property type="entry name" value="Tscrpt_reg_LuxR_C"/>
</dbReference>
<evidence type="ECO:0000256" key="1">
    <source>
        <dbReference type="ARBA" id="ARBA00022553"/>
    </source>
</evidence>
<feature type="domain" description="HTH luxR-type" evidence="4">
    <location>
        <begin position="150"/>
        <end position="215"/>
    </location>
</feature>
<dbReference type="CDD" id="cd06170">
    <property type="entry name" value="LuxR_C_like"/>
    <property type="match status" value="1"/>
</dbReference>
<dbReference type="Pfam" id="PF00196">
    <property type="entry name" value="GerE"/>
    <property type="match status" value="1"/>
</dbReference>
<dbReference type="InterPro" id="IPR001789">
    <property type="entry name" value="Sig_transdc_resp-reg_receiver"/>
</dbReference>
<dbReference type="SMART" id="SM00421">
    <property type="entry name" value="HTH_LUXR"/>
    <property type="match status" value="1"/>
</dbReference>